<dbReference type="GO" id="GO:0004519">
    <property type="term" value="F:endonuclease activity"/>
    <property type="evidence" value="ECO:0007669"/>
    <property type="project" value="UniProtKB-KW"/>
</dbReference>
<dbReference type="AlphaFoldDB" id="A0A6N7PV21"/>
<dbReference type="InterPro" id="IPR011335">
    <property type="entry name" value="Restrct_endonuc-II-like"/>
</dbReference>
<dbReference type="SUPFAM" id="SSF52980">
    <property type="entry name" value="Restriction endonuclease-like"/>
    <property type="match status" value="1"/>
</dbReference>
<organism evidence="2 3">
    <name type="scientific">Polyangium spumosum</name>
    <dbReference type="NCBI Taxonomy" id="889282"/>
    <lineage>
        <taxon>Bacteria</taxon>
        <taxon>Pseudomonadati</taxon>
        <taxon>Myxococcota</taxon>
        <taxon>Polyangia</taxon>
        <taxon>Polyangiales</taxon>
        <taxon>Polyangiaceae</taxon>
        <taxon>Polyangium</taxon>
    </lineage>
</organism>
<sequence>MGDPARKIKPPVKPATLEDLLAIPAEERRHEIIDGELVPKEASSPRHGLGQVSMSGQLWSVFGGPPGRRGPGGWWILSEVEVLFAPDQLYRPDISGWRRERLPRLPDTWPMTLRPDWVCEILSPSNTTNDTVKKRRTYHRYQVPHYWILDPMRGELTVYRWADGGYLVVAEATRGERIRAEPFDAVELDVDELLGYGEEAEEETPPAGEPEP</sequence>
<accession>A0A6N7PV21</accession>
<evidence type="ECO:0000313" key="2">
    <source>
        <dbReference type="EMBL" id="MRG96072.1"/>
    </source>
</evidence>
<feature type="domain" description="Putative restriction endonuclease" evidence="1">
    <location>
        <begin position="17"/>
        <end position="190"/>
    </location>
</feature>
<keyword evidence="3" id="KW-1185">Reference proteome</keyword>
<dbReference type="PANTHER" id="PTHR34107">
    <property type="entry name" value="SLL0198 PROTEIN-RELATED"/>
    <property type="match status" value="1"/>
</dbReference>
<dbReference type="Pfam" id="PF05685">
    <property type="entry name" value="Uma2"/>
    <property type="match status" value="1"/>
</dbReference>
<dbReference type="Proteomes" id="UP000440224">
    <property type="component" value="Unassembled WGS sequence"/>
</dbReference>
<dbReference type="PANTHER" id="PTHR34107:SF4">
    <property type="entry name" value="SLL1222 PROTEIN"/>
    <property type="match status" value="1"/>
</dbReference>
<keyword evidence="2" id="KW-0378">Hydrolase</keyword>
<dbReference type="EMBL" id="WJIE01000010">
    <property type="protein sequence ID" value="MRG96072.1"/>
    <property type="molecule type" value="Genomic_DNA"/>
</dbReference>
<proteinExistence type="predicted"/>
<keyword evidence="2" id="KW-0255">Endonuclease</keyword>
<dbReference type="RefSeq" id="WP_153822880.1">
    <property type="nucleotide sequence ID" value="NZ_WJIE01000010.1"/>
</dbReference>
<dbReference type="Gene3D" id="3.90.1570.10">
    <property type="entry name" value="tt1808, chain A"/>
    <property type="match status" value="1"/>
</dbReference>
<protein>
    <submittedName>
        <fullName evidence="2">Uma2 family endonuclease</fullName>
    </submittedName>
</protein>
<dbReference type="OrthoDB" id="9798254at2"/>
<evidence type="ECO:0000313" key="3">
    <source>
        <dbReference type="Proteomes" id="UP000440224"/>
    </source>
</evidence>
<reference evidence="2 3" key="1">
    <citation type="submission" date="2019-10" db="EMBL/GenBank/DDBJ databases">
        <title>A soil myxobacterium in the family Polyangiaceae.</title>
        <authorList>
            <person name="Li Y."/>
            <person name="Wang J."/>
        </authorList>
    </citation>
    <scope>NUCLEOTIDE SEQUENCE [LARGE SCALE GENOMIC DNA]</scope>
    <source>
        <strain evidence="2 3">DSM 14734</strain>
    </source>
</reference>
<dbReference type="InterPro" id="IPR008538">
    <property type="entry name" value="Uma2"/>
</dbReference>
<dbReference type="InterPro" id="IPR012296">
    <property type="entry name" value="Nuclease_put_TT1808"/>
</dbReference>
<dbReference type="CDD" id="cd06260">
    <property type="entry name" value="DUF820-like"/>
    <property type="match status" value="1"/>
</dbReference>
<evidence type="ECO:0000259" key="1">
    <source>
        <dbReference type="Pfam" id="PF05685"/>
    </source>
</evidence>
<gene>
    <name evidence="2" type="ORF">GF068_29745</name>
</gene>
<name>A0A6N7PV21_9BACT</name>
<keyword evidence="2" id="KW-0540">Nuclease</keyword>
<comment type="caution">
    <text evidence="2">The sequence shown here is derived from an EMBL/GenBank/DDBJ whole genome shotgun (WGS) entry which is preliminary data.</text>
</comment>